<protein>
    <submittedName>
        <fullName evidence="2">Uncharacterized protein</fullName>
    </submittedName>
</protein>
<dbReference type="RefSeq" id="WP_075703162.1">
    <property type="nucleotide sequence ID" value="NZ_CP063071.1"/>
</dbReference>
<keyword evidence="1" id="KW-0812">Transmembrane</keyword>
<proteinExistence type="predicted"/>
<comment type="caution">
    <text evidence="2">The sequence shown here is derived from an EMBL/GenBank/DDBJ whole genome shotgun (WGS) entry which is preliminary data.</text>
</comment>
<dbReference type="EMBL" id="JAARRG010000004">
    <property type="protein sequence ID" value="MBC1486244.1"/>
    <property type="molecule type" value="Genomic_DNA"/>
</dbReference>
<evidence type="ECO:0000313" key="3">
    <source>
        <dbReference type="Proteomes" id="UP000523362"/>
    </source>
</evidence>
<keyword evidence="1" id="KW-1133">Transmembrane helix</keyword>
<evidence type="ECO:0000256" key="1">
    <source>
        <dbReference type="SAM" id="Phobius"/>
    </source>
</evidence>
<accession>A0A7X1C6I7</accession>
<feature type="transmembrane region" description="Helical" evidence="1">
    <location>
        <begin position="84"/>
        <end position="104"/>
    </location>
</feature>
<gene>
    <name evidence="2" type="ORF">HB897_08405</name>
</gene>
<keyword evidence="1" id="KW-0472">Membrane</keyword>
<reference evidence="2 3" key="1">
    <citation type="submission" date="2020-03" db="EMBL/GenBank/DDBJ databases">
        <title>Soil Listeria distribution.</title>
        <authorList>
            <person name="Liao J."/>
            <person name="Wiedmann M."/>
        </authorList>
    </citation>
    <scope>NUCLEOTIDE SEQUENCE [LARGE SCALE GENOMIC DNA]</scope>
    <source>
        <strain evidence="2 3">FSL L7-1560</strain>
    </source>
</reference>
<dbReference type="AlphaFoldDB" id="A0A7X1C6I7"/>
<evidence type="ECO:0000313" key="2">
    <source>
        <dbReference type="EMBL" id="MBC1486244.1"/>
    </source>
</evidence>
<feature type="transmembrane region" description="Helical" evidence="1">
    <location>
        <begin position="157"/>
        <end position="177"/>
    </location>
</feature>
<organism evidence="2 3">
    <name type="scientific">Listeria seeligeri</name>
    <dbReference type="NCBI Taxonomy" id="1640"/>
    <lineage>
        <taxon>Bacteria</taxon>
        <taxon>Bacillati</taxon>
        <taxon>Bacillota</taxon>
        <taxon>Bacilli</taxon>
        <taxon>Bacillales</taxon>
        <taxon>Listeriaceae</taxon>
        <taxon>Listeria</taxon>
    </lineage>
</organism>
<sequence>MASGFFDTLLLICSLMLTFFLVLLVILAVIRHYLAKDGVALERIKRYQRWHDHYQLDAEVTAFLIVISASLLVCLLAVQIPAIPFPFTTLIFWSSWLFIPLVLWKKIRVPQKITKEITQIGGVLLITAIYFIGYFAITALHDLFLNVAELSFITQVGVRIYLIAFSLLVAGFGLFLWQRIYVKLLK</sequence>
<feature type="transmembrane region" description="Helical" evidence="1">
    <location>
        <begin position="6"/>
        <end position="35"/>
    </location>
</feature>
<dbReference type="Proteomes" id="UP000523362">
    <property type="component" value="Unassembled WGS sequence"/>
</dbReference>
<name>A0A7X1C6I7_LISSE</name>
<feature type="transmembrane region" description="Helical" evidence="1">
    <location>
        <begin position="56"/>
        <end position="78"/>
    </location>
</feature>
<feature type="transmembrane region" description="Helical" evidence="1">
    <location>
        <begin position="116"/>
        <end position="137"/>
    </location>
</feature>